<name>A0AAX2HDR2_9PSED</name>
<comment type="caution">
    <text evidence="1">The sequence shown here is derived from an EMBL/GenBank/DDBJ whole genome shotgun (WGS) entry which is preliminary data.</text>
</comment>
<proteinExistence type="predicted"/>
<evidence type="ECO:0000313" key="1">
    <source>
        <dbReference type="EMBL" id="SOB54563.1"/>
    </source>
</evidence>
<sequence>MNRAKNPGHLGRHYARNSPPFAQTLVLLGRTDFNDWTEGQQGTSKALYVEKKLGESWIADISTRGIGLFPTLQLKQGPRQKTVNDIFTVVRHIGASAFGDRTLRSAPCGQHQSCGY</sequence>
<reference evidence="1 2" key="1">
    <citation type="submission" date="2017-08" db="EMBL/GenBank/DDBJ databases">
        <authorList>
            <person name="Chaillou S."/>
        </authorList>
    </citation>
    <scope>NUCLEOTIDE SEQUENCE [LARGE SCALE GENOMIC DNA]</scope>
    <source>
        <strain evidence="1 2">MFPA15A1205</strain>
    </source>
</reference>
<protein>
    <submittedName>
        <fullName evidence="1">Uncharacterized protein</fullName>
    </submittedName>
</protein>
<organism evidence="1 2">
    <name type="scientific">Pseudomonas lundensis</name>
    <dbReference type="NCBI Taxonomy" id="86185"/>
    <lineage>
        <taxon>Bacteria</taxon>
        <taxon>Pseudomonadati</taxon>
        <taxon>Pseudomonadota</taxon>
        <taxon>Gammaproteobacteria</taxon>
        <taxon>Pseudomonadales</taxon>
        <taxon>Pseudomonadaceae</taxon>
        <taxon>Pseudomonas</taxon>
    </lineage>
</organism>
<dbReference type="Proteomes" id="UP000219564">
    <property type="component" value="Unassembled WGS sequence"/>
</dbReference>
<evidence type="ECO:0000313" key="2">
    <source>
        <dbReference type="Proteomes" id="UP000219564"/>
    </source>
</evidence>
<gene>
    <name evidence="1" type="ORF">PLUA15_510107</name>
</gene>
<dbReference type="EMBL" id="OBKZ01000047">
    <property type="protein sequence ID" value="SOB54563.1"/>
    <property type="molecule type" value="Genomic_DNA"/>
</dbReference>
<dbReference type="AlphaFoldDB" id="A0AAX2HDR2"/>
<accession>A0AAX2HDR2</accession>